<dbReference type="EMBL" id="JAEHOH010000027">
    <property type="protein sequence ID" value="MBK0420372.1"/>
    <property type="molecule type" value="Genomic_DNA"/>
</dbReference>
<dbReference type="Pfam" id="PF01551">
    <property type="entry name" value="Peptidase_M23"/>
    <property type="match status" value="1"/>
</dbReference>
<sequence>MLTSTRRALLLVLLVGAAVPGLVPGLGSDSGIAPVPGLVPVLGPAPVPGLAPVLGPAPVPGPAPAAERLGNGDRWAPPLGRPLVLAAPFRAPPHPYGSGHRGIDLPARAGAVIAAPATGSVSFSGTVADRGVISIRVDGRTVLSMEPVETELSAGDVVVRGQPVGEVSAGGHCGDECLHLGVRVDGEYVNPMRYFLRRPMLLPW</sequence>
<accession>A0A934QBR0</accession>
<dbReference type="GO" id="GO:0004222">
    <property type="term" value="F:metalloendopeptidase activity"/>
    <property type="evidence" value="ECO:0007669"/>
    <property type="project" value="TreeGrafter"/>
</dbReference>
<dbReference type="PANTHER" id="PTHR21666:SF270">
    <property type="entry name" value="MUREIN HYDROLASE ACTIVATOR ENVC"/>
    <property type="match status" value="1"/>
</dbReference>
<dbReference type="SUPFAM" id="SSF51261">
    <property type="entry name" value="Duplicated hybrid motif"/>
    <property type="match status" value="1"/>
</dbReference>
<proteinExistence type="predicted"/>
<dbReference type="PANTHER" id="PTHR21666">
    <property type="entry name" value="PEPTIDASE-RELATED"/>
    <property type="match status" value="1"/>
</dbReference>
<evidence type="ECO:0000313" key="2">
    <source>
        <dbReference type="EMBL" id="MBK0420372.1"/>
    </source>
</evidence>
<dbReference type="AlphaFoldDB" id="A0A934QBR0"/>
<feature type="domain" description="M23ase beta-sheet core" evidence="1">
    <location>
        <begin position="99"/>
        <end position="191"/>
    </location>
</feature>
<dbReference type="InterPro" id="IPR011055">
    <property type="entry name" value="Dup_hybrid_motif"/>
</dbReference>
<dbReference type="CDD" id="cd12797">
    <property type="entry name" value="M23_peptidase"/>
    <property type="match status" value="1"/>
</dbReference>
<gene>
    <name evidence="2" type="ORF">JD276_15185</name>
</gene>
<organism evidence="2 3">
    <name type="scientific">Leucobacter chromiisoli</name>
    <dbReference type="NCBI Taxonomy" id="2796471"/>
    <lineage>
        <taxon>Bacteria</taxon>
        <taxon>Bacillati</taxon>
        <taxon>Actinomycetota</taxon>
        <taxon>Actinomycetes</taxon>
        <taxon>Micrococcales</taxon>
        <taxon>Microbacteriaceae</taxon>
        <taxon>Leucobacter</taxon>
    </lineage>
</organism>
<comment type="caution">
    <text evidence="2">The sequence shown here is derived from an EMBL/GenBank/DDBJ whole genome shotgun (WGS) entry which is preliminary data.</text>
</comment>
<dbReference type="Gene3D" id="2.70.70.10">
    <property type="entry name" value="Glucose Permease (Domain IIA)"/>
    <property type="match status" value="1"/>
</dbReference>
<dbReference type="InterPro" id="IPR016047">
    <property type="entry name" value="M23ase_b-sheet_dom"/>
</dbReference>
<dbReference type="InterPro" id="IPR050570">
    <property type="entry name" value="Cell_wall_metabolism_enzyme"/>
</dbReference>
<evidence type="ECO:0000259" key="1">
    <source>
        <dbReference type="Pfam" id="PF01551"/>
    </source>
</evidence>
<reference evidence="2" key="1">
    <citation type="submission" date="2020-12" db="EMBL/GenBank/DDBJ databases">
        <title>Leucobacter sp. CAS1, isolated from Chromium sludge.</title>
        <authorList>
            <person name="Xu Z."/>
        </authorList>
    </citation>
    <scope>NUCLEOTIDE SEQUENCE</scope>
    <source>
        <strain evidence="2">CSA1</strain>
    </source>
</reference>
<protein>
    <submittedName>
        <fullName evidence="2">M23 family metallopeptidase</fullName>
    </submittedName>
</protein>
<dbReference type="RefSeq" id="WP_200116509.1">
    <property type="nucleotide sequence ID" value="NZ_JAEHOH010000027.1"/>
</dbReference>
<evidence type="ECO:0000313" key="3">
    <source>
        <dbReference type="Proteomes" id="UP000608530"/>
    </source>
</evidence>
<name>A0A934QBR0_9MICO</name>
<dbReference type="Proteomes" id="UP000608530">
    <property type="component" value="Unassembled WGS sequence"/>
</dbReference>
<keyword evidence="3" id="KW-1185">Reference proteome</keyword>